<feature type="chain" id="PRO_5002174660" description="Concanavalin A-like lectin/glucanase" evidence="2">
    <location>
        <begin position="19"/>
        <end position="275"/>
    </location>
</feature>
<dbReference type="GO" id="GO:0070007">
    <property type="term" value="F:glutamic-type endopeptidase activity"/>
    <property type="evidence" value="ECO:0007669"/>
    <property type="project" value="InterPro"/>
</dbReference>
<dbReference type="InterPro" id="IPR000250">
    <property type="entry name" value="Peptidase_G1"/>
</dbReference>
<dbReference type="OrthoDB" id="2862635at2759"/>
<dbReference type="PANTHER" id="PTHR37536">
    <property type="entry name" value="PUTATIVE (AFU_ORTHOLOGUE AFUA_3G02970)-RELATED"/>
    <property type="match status" value="1"/>
</dbReference>
<dbReference type="InParanoid" id="A0A0C3H0K2"/>
<sequence length="275" mass="28824">MKISAIFSITLFAVSAFAAPHSNGGHARRLERRTAREIRTTNPLKVIGSTDALPDTNATEVEYSSNWAGAVLTAPPAGETFNSVSGQFVVPTPSVPQGGRGGKYSAAIWVGIDGDTYGNAIWQSGIDISVSGSQISFDVWYEWLPSPSYDIQGFSISAGDIIIITVSSSSKSEGSVTLENISTGQSVTQSASAPNSNAVLGGQNVEWIIEDFDVGGSQVPFADFGTVLFTNAVASTSSQSVGTDDAVIIEMKDSNGNILTNVSLPNSSEIKIVYK</sequence>
<dbReference type="SUPFAM" id="SSF49899">
    <property type="entry name" value="Concanavalin A-like lectins/glucanases"/>
    <property type="match status" value="1"/>
</dbReference>
<dbReference type="EMBL" id="KN832875">
    <property type="protein sequence ID" value="KIN01716.1"/>
    <property type="molecule type" value="Genomic_DNA"/>
</dbReference>
<gene>
    <name evidence="3" type="ORF">OIDMADRAFT_144381</name>
</gene>
<evidence type="ECO:0000313" key="3">
    <source>
        <dbReference type="EMBL" id="KIN01716.1"/>
    </source>
</evidence>
<feature type="active site" description="Proton acceptor" evidence="1">
    <location>
        <position position="210"/>
    </location>
</feature>
<dbReference type="PANTHER" id="PTHR37536:SF1">
    <property type="entry name" value="ASPERGILLOPEPSIN, PUTAITVE (AFU_ORTHOLOGUE AFUA_7G01200)"/>
    <property type="match status" value="1"/>
</dbReference>
<accession>A0A0C3H0K2</accession>
<protein>
    <recommendedName>
        <fullName evidence="5">Concanavalin A-like lectin/glucanase</fullName>
    </recommendedName>
</protein>
<dbReference type="Gene3D" id="2.60.120.700">
    <property type="entry name" value="Peptidase G1"/>
    <property type="match status" value="1"/>
</dbReference>
<feature type="signal peptide" evidence="2">
    <location>
        <begin position="1"/>
        <end position="18"/>
    </location>
</feature>
<dbReference type="AlphaFoldDB" id="A0A0C3H0K2"/>
<keyword evidence="2" id="KW-0732">Signal</keyword>
<dbReference type="InterPro" id="IPR013320">
    <property type="entry name" value="ConA-like_dom_sf"/>
</dbReference>
<dbReference type="PRINTS" id="PR00977">
    <property type="entry name" value="SCYTLDPTASE"/>
</dbReference>
<organism evidence="3 4">
    <name type="scientific">Oidiodendron maius (strain Zn)</name>
    <dbReference type="NCBI Taxonomy" id="913774"/>
    <lineage>
        <taxon>Eukaryota</taxon>
        <taxon>Fungi</taxon>
        <taxon>Dikarya</taxon>
        <taxon>Ascomycota</taxon>
        <taxon>Pezizomycotina</taxon>
        <taxon>Leotiomycetes</taxon>
        <taxon>Leotiomycetes incertae sedis</taxon>
        <taxon>Myxotrichaceae</taxon>
        <taxon>Oidiodendron</taxon>
    </lineage>
</organism>
<evidence type="ECO:0000256" key="1">
    <source>
        <dbReference type="PIRSR" id="PIRSR600250-50"/>
    </source>
</evidence>
<dbReference type="CDD" id="cd13426">
    <property type="entry name" value="Peptidase_G1"/>
    <property type="match status" value="1"/>
</dbReference>
<dbReference type="HOGENOM" id="CLU_066466_0_1_1"/>
<dbReference type="GO" id="GO:0006508">
    <property type="term" value="P:proteolysis"/>
    <property type="evidence" value="ECO:0007669"/>
    <property type="project" value="InterPro"/>
</dbReference>
<evidence type="ECO:0000313" key="4">
    <source>
        <dbReference type="Proteomes" id="UP000054321"/>
    </source>
</evidence>
<proteinExistence type="predicted"/>
<dbReference type="STRING" id="913774.A0A0C3H0K2"/>
<dbReference type="Proteomes" id="UP000054321">
    <property type="component" value="Unassembled WGS sequence"/>
</dbReference>
<keyword evidence="4" id="KW-1185">Reference proteome</keyword>
<name>A0A0C3H0K2_OIDMZ</name>
<dbReference type="Pfam" id="PF01828">
    <property type="entry name" value="Peptidase_A4"/>
    <property type="match status" value="1"/>
</dbReference>
<reference evidence="4" key="2">
    <citation type="submission" date="2015-01" db="EMBL/GenBank/DDBJ databases">
        <title>Evolutionary Origins and Diversification of the Mycorrhizal Mutualists.</title>
        <authorList>
            <consortium name="DOE Joint Genome Institute"/>
            <consortium name="Mycorrhizal Genomics Consortium"/>
            <person name="Kohler A."/>
            <person name="Kuo A."/>
            <person name="Nagy L.G."/>
            <person name="Floudas D."/>
            <person name="Copeland A."/>
            <person name="Barry K.W."/>
            <person name="Cichocki N."/>
            <person name="Veneault-Fourrey C."/>
            <person name="LaButti K."/>
            <person name="Lindquist E.A."/>
            <person name="Lipzen A."/>
            <person name="Lundell T."/>
            <person name="Morin E."/>
            <person name="Murat C."/>
            <person name="Riley R."/>
            <person name="Ohm R."/>
            <person name="Sun H."/>
            <person name="Tunlid A."/>
            <person name="Henrissat B."/>
            <person name="Grigoriev I.V."/>
            <person name="Hibbett D.S."/>
            <person name="Martin F."/>
        </authorList>
    </citation>
    <scope>NUCLEOTIDE SEQUENCE [LARGE SCALE GENOMIC DNA]</scope>
    <source>
        <strain evidence="4">Zn</strain>
    </source>
</reference>
<reference evidence="3 4" key="1">
    <citation type="submission" date="2014-04" db="EMBL/GenBank/DDBJ databases">
        <authorList>
            <consortium name="DOE Joint Genome Institute"/>
            <person name="Kuo A."/>
            <person name="Martino E."/>
            <person name="Perotto S."/>
            <person name="Kohler A."/>
            <person name="Nagy L.G."/>
            <person name="Floudas D."/>
            <person name="Copeland A."/>
            <person name="Barry K.W."/>
            <person name="Cichocki N."/>
            <person name="Veneault-Fourrey C."/>
            <person name="LaButti K."/>
            <person name="Lindquist E.A."/>
            <person name="Lipzen A."/>
            <person name="Lundell T."/>
            <person name="Morin E."/>
            <person name="Murat C."/>
            <person name="Sun H."/>
            <person name="Tunlid A."/>
            <person name="Henrissat B."/>
            <person name="Grigoriev I.V."/>
            <person name="Hibbett D.S."/>
            <person name="Martin F."/>
            <person name="Nordberg H.P."/>
            <person name="Cantor M.N."/>
            <person name="Hua S.X."/>
        </authorList>
    </citation>
    <scope>NUCLEOTIDE SEQUENCE [LARGE SCALE GENOMIC DNA]</scope>
    <source>
        <strain evidence="3 4">Zn</strain>
    </source>
</reference>
<evidence type="ECO:0000256" key="2">
    <source>
        <dbReference type="SAM" id="SignalP"/>
    </source>
</evidence>
<dbReference type="InterPro" id="IPR038656">
    <property type="entry name" value="Peptidase_G1_sf"/>
</dbReference>
<evidence type="ECO:0008006" key="5">
    <source>
        <dbReference type="Google" id="ProtNLM"/>
    </source>
</evidence>